<name>A0A7D3V595_9VIRU</name>
<gene>
    <name evidence="1" type="ORF">Fadolivirus_1_34</name>
</gene>
<keyword evidence="1" id="KW-0378">Hydrolase</keyword>
<dbReference type="EMBL" id="MT418680">
    <property type="protein sequence ID" value="QKF93492.1"/>
    <property type="molecule type" value="Genomic_DNA"/>
</dbReference>
<evidence type="ECO:0000313" key="2">
    <source>
        <dbReference type="Proteomes" id="UP001162001"/>
    </source>
</evidence>
<sequence>MNRNLRHENESRKDFVSRLVKESNRGDVCECRPQNFVVAQQKLKSKQAVKSNSKSKQAVKNKSKSTSEFDFFVGFWLLDSCEDWNHFTLFELYKDSECNPRCRFYDGTQNHLREVNANDNYSIFNPVSPIGDDIEVEVLGPRSLRFVNNDHYTTDDLRSTMKIQDGDDNSAVCQFFTDWDGSADDPAYGSVENVSIFKRLPVRPEIQMNHLPSSIDWTNPVNIFNYVSEFFFYLGQPHKAVSLQQNNYLGWEEAEDLKNTFFTTGITRTATVSDKNRAGKYIGVWKTQFPGDFPVTTIHTQEYHHMNAGSTVHIHGFKGAFKVLNGVHKVSALPPSFSLSTPEPWQLNESREHYIHVDVDTSNICEDYDPCKHGVATIEAHHGPVRATTGYRDFFAALYDYCITVWGPGTHSRLRAWINENFLIPDTFDELKSGIANGDLFLLTNNFRTYTANHSANVYHNPYVVGGNLRFPEVNLNDPFGLGEMAYDEKFNYDIDIKNYLCKDKTYSLFFTVTGPTNPDEPLSEILTDLELGYPSNGTQVVFKVNTWGVFPEPLVDEYGTHEWRLFGAVDNDPATIQYQLHHNYVFGVIDKKYTKRRVGYIRIGDEDSFDSPYLLLSTRSLAFGRADMPNNKMKSNSIIGLATCIAKLNEHQVDKIIIDMRDNGGGFAHLPSAYGVPFGGNRIGFRNAIGFPGNGNRNPLDINGSGLQTANDSLQQNNTVDELINVDELAAIFPEGVFRGTECHKKEVILLTNSHAASAGDMLPHSFIGPDPNSTVHDLGHNVFARIIGDIDGRLWSGVKAYDGLALDPLNHNLWEEGEPRSAVYPATEAGLLNNDRHGTLVNEQPWTRPNVLLPTWYDKTVWQDLGLIKPLLKYPLCKHKKGLPKFNDPKTWRDVHLEYAIKH</sequence>
<evidence type="ECO:0000313" key="1">
    <source>
        <dbReference type="EMBL" id="QKF93492.1"/>
    </source>
</evidence>
<reference evidence="1 2" key="1">
    <citation type="submission" date="2020-04" db="EMBL/GenBank/DDBJ databases">
        <title>Advantages and limits of metagenomic assembly and binning of a giant virus.</title>
        <authorList>
            <person name="Schulz F."/>
            <person name="Andreani J."/>
            <person name="Francis R."/>
            <person name="Boudjemaa H."/>
            <person name="Bou Khalil J.Y."/>
            <person name="Lee J."/>
            <person name="La Scola B."/>
            <person name="Woyke T."/>
        </authorList>
    </citation>
    <scope>NUCLEOTIDE SEQUENCE [LARGE SCALE GENOMIC DNA]</scope>
    <source>
        <strain evidence="1 2">FV1/VV64</strain>
    </source>
</reference>
<dbReference type="GO" id="GO:0008233">
    <property type="term" value="F:peptidase activity"/>
    <property type="evidence" value="ECO:0007669"/>
    <property type="project" value="UniProtKB-KW"/>
</dbReference>
<dbReference type="InterPro" id="IPR029045">
    <property type="entry name" value="ClpP/crotonase-like_dom_sf"/>
</dbReference>
<organism evidence="1 2">
    <name type="scientific">Fadolivirus FV1/VV64</name>
    <dbReference type="NCBI Taxonomy" id="3070911"/>
    <lineage>
        <taxon>Viruses</taxon>
        <taxon>Varidnaviria</taxon>
        <taxon>Bamfordvirae</taxon>
        <taxon>Nucleocytoviricota</taxon>
        <taxon>Megaviricetes</taxon>
        <taxon>Imitervirales</taxon>
        <taxon>Mimiviridae</taxon>
        <taxon>Klosneuvirinae</taxon>
        <taxon>Fadolivirus</taxon>
        <taxon>Fadolivirus algeromassiliense</taxon>
    </lineage>
</organism>
<keyword evidence="1" id="KW-0645">Protease</keyword>
<dbReference type="SUPFAM" id="SSF52096">
    <property type="entry name" value="ClpP/crotonase"/>
    <property type="match status" value="1"/>
</dbReference>
<keyword evidence="2" id="KW-1185">Reference proteome</keyword>
<dbReference type="GO" id="GO:0006508">
    <property type="term" value="P:proteolysis"/>
    <property type="evidence" value="ECO:0007669"/>
    <property type="project" value="UniProtKB-KW"/>
</dbReference>
<protein>
    <submittedName>
        <fullName evidence="1">Tail specific protease</fullName>
    </submittedName>
</protein>
<proteinExistence type="predicted"/>
<accession>A0A7D3V595</accession>
<dbReference type="Proteomes" id="UP001162001">
    <property type="component" value="Segment"/>
</dbReference>
<dbReference type="Gene3D" id="3.90.226.10">
    <property type="entry name" value="2-enoyl-CoA Hydratase, Chain A, domain 1"/>
    <property type="match status" value="1"/>
</dbReference>